<evidence type="ECO:0000313" key="2">
    <source>
        <dbReference type="EMBL" id="MCL2915387.1"/>
    </source>
</evidence>
<accession>A0ABT0NAB0</accession>
<dbReference type="SMART" id="SM00260">
    <property type="entry name" value="CheW"/>
    <property type="match status" value="1"/>
</dbReference>
<dbReference type="RefSeq" id="WP_249249973.1">
    <property type="nucleotide sequence ID" value="NZ_JAKIKT010000007.1"/>
</dbReference>
<dbReference type="Proteomes" id="UP001202831">
    <property type="component" value="Unassembled WGS sequence"/>
</dbReference>
<name>A0ABT0NAB0_9GAMM</name>
<dbReference type="InterPro" id="IPR039315">
    <property type="entry name" value="CheW"/>
</dbReference>
<dbReference type="PANTHER" id="PTHR22617">
    <property type="entry name" value="CHEMOTAXIS SENSOR HISTIDINE KINASE-RELATED"/>
    <property type="match status" value="1"/>
</dbReference>
<dbReference type="Pfam" id="PF01584">
    <property type="entry name" value="CheW"/>
    <property type="match status" value="1"/>
</dbReference>
<feature type="domain" description="CheW-like" evidence="1">
    <location>
        <begin position="28"/>
        <end position="170"/>
    </location>
</feature>
<reference evidence="2 3" key="1">
    <citation type="submission" date="2022-01" db="EMBL/GenBank/DDBJ databases">
        <title>Whole genome-based taxonomy of the Shewanellaceae.</title>
        <authorList>
            <person name="Martin-Rodriguez A.J."/>
        </authorList>
    </citation>
    <scope>NUCLEOTIDE SEQUENCE [LARGE SCALE GENOMIC DNA]</scope>
    <source>
        <strain evidence="2 3">DSM 21332</strain>
    </source>
</reference>
<dbReference type="EMBL" id="JAKIKT010000007">
    <property type="protein sequence ID" value="MCL2915387.1"/>
    <property type="molecule type" value="Genomic_DNA"/>
</dbReference>
<dbReference type="PROSITE" id="PS50851">
    <property type="entry name" value="CHEW"/>
    <property type="match status" value="1"/>
</dbReference>
<dbReference type="SUPFAM" id="SSF50341">
    <property type="entry name" value="CheW-like"/>
    <property type="match status" value="1"/>
</dbReference>
<dbReference type="PANTHER" id="PTHR22617:SF23">
    <property type="entry name" value="CHEMOTAXIS PROTEIN CHEW"/>
    <property type="match status" value="1"/>
</dbReference>
<organism evidence="2 3">
    <name type="scientific">Shewanella corallii</name>
    <dbReference type="NCBI Taxonomy" id="560080"/>
    <lineage>
        <taxon>Bacteria</taxon>
        <taxon>Pseudomonadati</taxon>
        <taxon>Pseudomonadota</taxon>
        <taxon>Gammaproteobacteria</taxon>
        <taxon>Alteromonadales</taxon>
        <taxon>Shewanellaceae</taxon>
        <taxon>Shewanella</taxon>
    </lineage>
</organism>
<comment type="caution">
    <text evidence="2">The sequence shown here is derived from an EMBL/GenBank/DDBJ whole genome shotgun (WGS) entry which is preliminary data.</text>
</comment>
<dbReference type="Gene3D" id="2.40.50.180">
    <property type="entry name" value="CheA-289, Domain 4"/>
    <property type="match status" value="1"/>
</dbReference>
<dbReference type="InterPro" id="IPR036061">
    <property type="entry name" value="CheW-like_dom_sf"/>
</dbReference>
<dbReference type="Gene3D" id="2.30.30.40">
    <property type="entry name" value="SH3 Domains"/>
    <property type="match status" value="1"/>
</dbReference>
<keyword evidence="3" id="KW-1185">Reference proteome</keyword>
<dbReference type="InterPro" id="IPR002545">
    <property type="entry name" value="CheW-lke_dom"/>
</dbReference>
<gene>
    <name evidence="2" type="ORF">L2725_16660</name>
</gene>
<proteinExistence type="predicted"/>
<evidence type="ECO:0000313" key="3">
    <source>
        <dbReference type="Proteomes" id="UP001202831"/>
    </source>
</evidence>
<evidence type="ECO:0000259" key="1">
    <source>
        <dbReference type="PROSITE" id="PS50851"/>
    </source>
</evidence>
<sequence length="195" mass="21948">MNRSVGRTSHHVFGGDNQEQNLQLHSDSHKHLIFNVGEVEYGIPLSDVKEVISMGPVTHVPRLPDYFEGILNLRGEVISIIDLRRKLGLPSKPWQQQKTCIIIFEVNKLTLGVIVDNVIEVQGFGSQQMRQELDISKHPEREFIQGVATKHSGEMVMLLNSRKLLNPLELGLIAQQLQQLSPSHQSVNSEAAHVR</sequence>
<protein>
    <submittedName>
        <fullName evidence="2">Chemotaxis protein CheW</fullName>
    </submittedName>
</protein>